<dbReference type="EMBL" id="KN564880">
    <property type="protein sequence ID" value="KHJ85208.1"/>
    <property type="molecule type" value="Genomic_DNA"/>
</dbReference>
<sequence length="50" mass="5877">MWFKMAAHLQRLPYFQYMAMILGLQRSASNQSEPKQTCSFHPLAREIATF</sequence>
<name>A0A0B1SIR3_OESDE</name>
<evidence type="ECO:0000313" key="2">
    <source>
        <dbReference type="Proteomes" id="UP000053660"/>
    </source>
</evidence>
<dbReference type="AlphaFoldDB" id="A0A0B1SIR3"/>
<protein>
    <submittedName>
        <fullName evidence="1">Uncharacterized protein</fullName>
    </submittedName>
</protein>
<keyword evidence="2" id="KW-1185">Reference proteome</keyword>
<organism evidence="1 2">
    <name type="scientific">Oesophagostomum dentatum</name>
    <name type="common">Nodular worm</name>
    <dbReference type="NCBI Taxonomy" id="61180"/>
    <lineage>
        <taxon>Eukaryota</taxon>
        <taxon>Metazoa</taxon>
        <taxon>Ecdysozoa</taxon>
        <taxon>Nematoda</taxon>
        <taxon>Chromadorea</taxon>
        <taxon>Rhabditida</taxon>
        <taxon>Rhabditina</taxon>
        <taxon>Rhabditomorpha</taxon>
        <taxon>Strongyloidea</taxon>
        <taxon>Strongylidae</taxon>
        <taxon>Oesophagostomum</taxon>
    </lineage>
</organism>
<evidence type="ECO:0000313" key="1">
    <source>
        <dbReference type="EMBL" id="KHJ85208.1"/>
    </source>
</evidence>
<accession>A0A0B1SIR3</accession>
<reference evidence="1 2" key="1">
    <citation type="submission" date="2014-03" db="EMBL/GenBank/DDBJ databases">
        <title>Draft genome of the hookworm Oesophagostomum dentatum.</title>
        <authorList>
            <person name="Mitreva M."/>
        </authorList>
    </citation>
    <scope>NUCLEOTIDE SEQUENCE [LARGE SCALE GENOMIC DNA]</scope>
    <source>
        <strain evidence="1 2">OD-Hann</strain>
    </source>
</reference>
<gene>
    <name evidence="1" type="ORF">OESDEN_15070</name>
</gene>
<proteinExistence type="predicted"/>
<dbReference type="Proteomes" id="UP000053660">
    <property type="component" value="Unassembled WGS sequence"/>
</dbReference>